<dbReference type="InterPro" id="IPR000160">
    <property type="entry name" value="GGDEF_dom"/>
</dbReference>
<dbReference type="GO" id="GO:0005886">
    <property type="term" value="C:plasma membrane"/>
    <property type="evidence" value="ECO:0007669"/>
    <property type="project" value="TreeGrafter"/>
</dbReference>
<dbReference type="SUPFAM" id="SSF160246">
    <property type="entry name" value="EspE N-terminal domain-like"/>
    <property type="match status" value="1"/>
</dbReference>
<dbReference type="GO" id="GO:0000160">
    <property type="term" value="P:phosphorelay signal transduction system"/>
    <property type="evidence" value="ECO:0007669"/>
    <property type="project" value="InterPro"/>
</dbReference>
<dbReference type="InterPro" id="IPR001789">
    <property type="entry name" value="Sig_transdc_resp-reg_receiver"/>
</dbReference>
<dbReference type="InterPro" id="IPR037257">
    <property type="entry name" value="T2SS_E_N_sf"/>
</dbReference>
<dbReference type="PATRIC" id="fig|1609969.3.peg.64"/>
<dbReference type="Gene3D" id="3.30.70.270">
    <property type="match status" value="1"/>
</dbReference>
<dbReference type="InterPro" id="IPR029787">
    <property type="entry name" value="Nucleotide_cyclase"/>
</dbReference>
<dbReference type="SMART" id="SM00267">
    <property type="entry name" value="GGDEF"/>
    <property type="match status" value="1"/>
</dbReference>
<dbReference type="CDD" id="cd01949">
    <property type="entry name" value="GGDEF"/>
    <property type="match status" value="1"/>
</dbReference>
<evidence type="ECO:0000313" key="5">
    <source>
        <dbReference type="EMBL" id="KJJ86061.1"/>
    </source>
</evidence>
<evidence type="ECO:0000313" key="6">
    <source>
        <dbReference type="Proteomes" id="UP000033428"/>
    </source>
</evidence>
<dbReference type="EC" id="2.7.7.65" evidence="1"/>
<feature type="domain" description="Response regulatory" evidence="3">
    <location>
        <begin position="6"/>
        <end position="121"/>
    </location>
</feature>
<sequence>MEKSVKILVISADDNIQSSFQGLDRDLGYKFFFEKSQSLDISRVIKLAPTVILGDIYFNNKLNPEFCETLKTDFATRFTPLILLIKRCHLSDAILKIKGIDDYITKPLDPIELVVRVDLAIRRIKHSISINPLTGLPGGTFIEEVLNKEIKSGKPFVAGHIDIDNFKTFNDRYGYLKGDRAIMQTAYMLTRSVRNWGNKEDFVGHIGGDDFVFTSTIDKFKDICQNFICMFDTIIPFHYSHDDRIRGYIRAKDRHNKIRKIPLMTVTVALVIKNSQDEISNIIELNEKTAEVKKYLKKIPGSKYMADRRILKKDEALTLQIFKNDDTIMDAYKPLGQILLEKNIISLQELDTALKVHWKQGMFLGEVLRELGYLTKEELTKALFIQETSLTH</sequence>
<comment type="caution">
    <text evidence="5">The sequence shown here is derived from an EMBL/GenBank/DDBJ whole genome shotgun (WGS) entry which is preliminary data.</text>
</comment>
<dbReference type="AlphaFoldDB" id="A0A0F0CWV5"/>
<dbReference type="PANTHER" id="PTHR45138:SF25">
    <property type="entry name" value="GGDEF DOMAIN PROTEIN"/>
    <property type="match status" value="1"/>
</dbReference>
<dbReference type="Pfam" id="PF00990">
    <property type="entry name" value="GGDEF"/>
    <property type="match status" value="1"/>
</dbReference>
<dbReference type="PANTHER" id="PTHR45138">
    <property type="entry name" value="REGULATORY COMPONENTS OF SENSORY TRANSDUCTION SYSTEM"/>
    <property type="match status" value="1"/>
</dbReference>
<name>A0A0F0CWV5_9BACT</name>
<accession>A0A0F0CWV5</accession>
<organism evidence="5 6">
    <name type="scientific">Candidatus Omnitrophus magneticus</name>
    <dbReference type="NCBI Taxonomy" id="1609969"/>
    <lineage>
        <taxon>Bacteria</taxon>
        <taxon>Pseudomonadati</taxon>
        <taxon>Candidatus Omnitrophota</taxon>
        <taxon>Candidatus Omnitrophus</taxon>
    </lineage>
</organism>
<dbReference type="GO" id="GO:0052621">
    <property type="term" value="F:diguanylate cyclase activity"/>
    <property type="evidence" value="ECO:0007669"/>
    <property type="project" value="UniProtKB-EC"/>
</dbReference>
<dbReference type="SUPFAM" id="SSF52172">
    <property type="entry name" value="CheY-like"/>
    <property type="match status" value="1"/>
</dbReference>
<dbReference type="EMBL" id="JYNY01000016">
    <property type="protein sequence ID" value="KJJ86061.1"/>
    <property type="molecule type" value="Genomic_DNA"/>
</dbReference>
<keyword evidence="2" id="KW-0597">Phosphoprotein</keyword>
<keyword evidence="6" id="KW-1185">Reference proteome</keyword>
<dbReference type="InterPro" id="IPR011006">
    <property type="entry name" value="CheY-like_superfamily"/>
</dbReference>
<dbReference type="InterPro" id="IPR043128">
    <property type="entry name" value="Rev_trsase/Diguanyl_cyclase"/>
</dbReference>
<dbReference type="NCBIfam" id="TIGR00254">
    <property type="entry name" value="GGDEF"/>
    <property type="match status" value="1"/>
</dbReference>
<evidence type="ECO:0000256" key="1">
    <source>
        <dbReference type="ARBA" id="ARBA00012528"/>
    </source>
</evidence>
<evidence type="ECO:0000259" key="3">
    <source>
        <dbReference type="PROSITE" id="PS50110"/>
    </source>
</evidence>
<dbReference type="InterPro" id="IPR050469">
    <property type="entry name" value="Diguanylate_Cyclase"/>
</dbReference>
<dbReference type="GO" id="GO:0043709">
    <property type="term" value="P:cell adhesion involved in single-species biofilm formation"/>
    <property type="evidence" value="ECO:0007669"/>
    <property type="project" value="TreeGrafter"/>
</dbReference>
<feature type="modified residue" description="4-aspartylphosphate" evidence="2">
    <location>
        <position position="55"/>
    </location>
</feature>
<proteinExistence type="predicted"/>
<dbReference type="Gene3D" id="3.40.50.2300">
    <property type="match status" value="1"/>
</dbReference>
<feature type="domain" description="GGDEF" evidence="4">
    <location>
        <begin position="154"/>
        <end position="309"/>
    </location>
</feature>
<dbReference type="GO" id="GO:1902201">
    <property type="term" value="P:negative regulation of bacterial-type flagellum-dependent cell motility"/>
    <property type="evidence" value="ECO:0007669"/>
    <property type="project" value="TreeGrafter"/>
</dbReference>
<dbReference type="SUPFAM" id="SSF55073">
    <property type="entry name" value="Nucleotide cyclase"/>
    <property type="match status" value="1"/>
</dbReference>
<dbReference type="PROSITE" id="PS50110">
    <property type="entry name" value="RESPONSE_REGULATORY"/>
    <property type="match status" value="1"/>
</dbReference>
<reference evidence="5 6" key="1">
    <citation type="submission" date="2015-02" db="EMBL/GenBank/DDBJ databases">
        <title>Single-cell genomics of uncultivated deep-branching MTB reveals a conserved set of magnetosome genes.</title>
        <authorList>
            <person name="Kolinko S."/>
            <person name="Richter M."/>
            <person name="Glockner F.O."/>
            <person name="Brachmann A."/>
            <person name="Schuler D."/>
        </authorList>
    </citation>
    <scope>NUCLEOTIDE SEQUENCE [LARGE SCALE GENOMIC DNA]</scope>
    <source>
        <strain evidence="5">SKK-01</strain>
    </source>
</reference>
<dbReference type="PROSITE" id="PS50887">
    <property type="entry name" value="GGDEF"/>
    <property type="match status" value="1"/>
</dbReference>
<protein>
    <recommendedName>
        <fullName evidence="1">diguanylate cyclase</fullName>
        <ecNumber evidence="1">2.7.7.65</ecNumber>
    </recommendedName>
</protein>
<gene>
    <name evidence="5" type="ORF">OMAG_000051</name>
</gene>
<evidence type="ECO:0000256" key="2">
    <source>
        <dbReference type="PROSITE-ProRule" id="PRU00169"/>
    </source>
</evidence>
<evidence type="ECO:0000259" key="4">
    <source>
        <dbReference type="PROSITE" id="PS50887"/>
    </source>
</evidence>
<dbReference type="Proteomes" id="UP000033428">
    <property type="component" value="Unassembled WGS sequence"/>
</dbReference>